<gene>
    <name evidence="2" type="ORF">TNCT_642091</name>
</gene>
<reference evidence="2" key="1">
    <citation type="submission" date="2020-07" db="EMBL/GenBank/DDBJ databases">
        <title>Multicomponent nature underlies the extraordinary mechanical properties of spider dragline silk.</title>
        <authorList>
            <person name="Kono N."/>
            <person name="Nakamura H."/>
            <person name="Mori M."/>
            <person name="Yoshida Y."/>
            <person name="Ohtoshi R."/>
            <person name="Malay A.D."/>
            <person name="Moran D.A.P."/>
            <person name="Tomita M."/>
            <person name="Numata K."/>
            <person name="Arakawa K."/>
        </authorList>
    </citation>
    <scope>NUCLEOTIDE SEQUENCE</scope>
</reference>
<feature type="region of interest" description="Disordered" evidence="1">
    <location>
        <begin position="31"/>
        <end position="83"/>
    </location>
</feature>
<keyword evidence="3" id="KW-1185">Reference proteome</keyword>
<evidence type="ECO:0000313" key="3">
    <source>
        <dbReference type="Proteomes" id="UP000887116"/>
    </source>
</evidence>
<sequence>MDLEESYGKRARTNQIKISADAAIANMAQSSEDELESEVESTVESVYHRAGKNRKRNRQGNPSNKKDEMNDMPHGTYNYSGQVPDPTIIPAPAPYAQQYPAPYYVAPPPPQAPLMAPPMSEELADVAPLLMAWYWAGYHSGMYAGQEGTRSHARAPGPHGHNHCQHAHHCYCHC</sequence>
<dbReference type="OrthoDB" id="197400at2759"/>
<dbReference type="Pfam" id="PF20635">
    <property type="entry name" value="SMN_YG-box"/>
    <property type="match status" value="1"/>
</dbReference>
<dbReference type="EMBL" id="BMAO01025845">
    <property type="protein sequence ID" value="GFR05333.1"/>
    <property type="molecule type" value="Genomic_DNA"/>
</dbReference>
<name>A0A8X6J143_TRICU</name>
<feature type="compositionally biased region" description="Basic residues" evidence="1">
    <location>
        <begin position="49"/>
        <end position="58"/>
    </location>
</feature>
<dbReference type="AlphaFoldDB" id="A0A8X6J143"/>
<organism evidence="2 3">
    <name type="scientific">Trichonephila clavata</name>
    <name type="common">Joro spider</name>
    <name type="synonym">Nephila clavata</name>
    <dbReference type="NCBI Taxonomy" id="2740835"/>
    <lineage>
        <taxon>Eukaryota</taxon>
        <taxon>Metazoa</taxon>
        <taxon>Ecdysozoa</taxon>
        <taxon>Arthropoda</taxon>
        <taxon>Chelicerata</taxon>
        <taxon>Arachnida</taxon>
        <taxon>Araneae</taxon>
        <taxon>Araneomorphae</taxon>
        <taxon>Entelegynae</taxon>
        <taxon>Araneoidea</taxon>
        <taxon>Nephilidae</taxon>
        <taxon>Trichonephila</taxon>
    </lineage>
</organism>
<dbReference type="Proteomes" id="UP000887116">
    <property type="component" value="Unassembled WGS sequence"/>
</dbReference>
<evidence type="ECO:0000313" key="2">
    <source>
        <dbReference type="EMBL" id="GFR05333.1"/>
    </source>
</evidence>
<feature type="compositionally biased region" description="Acidic residues" evidence="1">
    <location>
        <begin position="31"/>
        <end position="41"/>
    </location>
</feature>
<comment type="caution">
    <text evidence="2">The sequence shown here is derived from an EMBL/GenBank/DDBJ whole genome shotgun (WGS) entry which is preliminary data.</text>
</comment>
<dbReference type="InterPro" id="IPR047313">
    <property type="entry name" value="SMN_C"/>
</dbReference>
<accession>A0A8X6J143</accession>
<protein>
    <submittedName>
        <fullName evidence="2">Uncharacterized protein</fullName>
    </submittedName>
</protein>
<dbReference type="CDD" id="cd22852">
    <property type="entry name" value="SMN_C"/>
    <property type="match status" value="1"/>
</dbReference>
<evidence type="ECO:0000256" key="1">
    <source>
        <dbReference type="SAM" id="MobiDB-lite"/>
    </source>
</evidence>
<proteinExistence type="predicted"/>